<dbReference type="InterPro" id="IPR036265">
    <property type="entry name" value="HIT-like_sf"/>
</dbReference>
<keyword evidence="4" id="KW-1185">Reference proteome</keyword>
<dbReference type="GO" id="GO:0003824">
    <property type="term" value="F:catalytic activity"/>
    <property type="evidence" value="ECO:0007669"/>
    <property type="project" value="InterPro"/>
</dbReference>
<accession>A0A931AST9</accession>
<dbReference type="InterPro" id="IPR019808">
    <property type="entry name" value="Histidine_triad_CS"/>
</dbReference>
<dbReference type="Gene3D" id="3.30.428.10">
    <property type="entry name" value="HIT-like"/>
    <property type="match status" value="1"/>
</dbReference>
<evidence type="ECO:0000256" key="1">
    <source>
        <dbReference type="PROSITE-ProRule" id="PRU00464"/>
    </source>
</evidence>
<dbReference type="AlphaFoldDB" id="A0A931AST9"/>
<dbReference type="RefSeq" id="WP_345790930.1">
    <property type="nucleotide sequence ID" value="NZ_JADPIE010000001.1"/>
</dbReference>
<evidence type="ECO:0000313" key="4">
    <source>
        <dbReference type="Proteomes" id="UP000621436"/>
    </source>
</evidence>
<sequence>MSCIFCNLSESRVELENEYAIAIYDKYPVNEGHMLIIPRRHYASYFQATEAEIMALNRLLTEARDHLDTNYNPAGYNIGVNINEAAGQTIMHLHIHLIPRYHGDIEDPRGGIRKLKKELVPYKG</sequence>
<gene>
    <name evidence="3" type="ORF">I0Q91_01950</name>
</gene>
<dbReference type="PROSITE" id="PS51084">
    <property type="entry name" value="HIT_2"/>
    <property type="match status" value="1"/>
</dbReference>
<reference evidence="3" key="1">
    <citation type="submission" date="2020-11" db="EMBL/GenBank/DDBJ databases">
        <title>Halonatronomonas betainensis gen. nov., sp. nov. a novel haloalkaliphilic representative of the family Halanaerobiacae capable of betaine degradation.</title>
        <authorList>
            <person name="Boltyanskaya Y."/>
            <person name="Kevbrin V."/>
            <person name="Detkova E."/>
            <person name="Grouzdev D.S."/>
            <person name="Koziaeva V."/>
            <person name="Zhilina T."/>
        </authorList>
    </citation>
    <scope>NUCLEOTIDE SEQUENCE</scope>
    <source>
        <strain evidence="3">Z-7014</strain>
    </source>
</reference>
<feature type="short sequence motif" description="Histidine triad motif" evidence="1">
    <location>
        <begin position="92"/>
        <end position="96"/>
    </location>
</feature>
<dbReference type="InterPro" id="IPR052908">
    <property type="entry name" value="AP-4-A_phosphorylase"/>
</dbReference>
<dbReference type="Pfam" id="PF01230">
    <property type="entry name" value="HIT"/>
    <property type="match status" value="1"/>
</dbReference>
<feature type="domain" description="HIT" evidence="2">
    <location>
        <begin position="1"/>
        <end position="107"/>
    </location>
</feature>
<comment type="caution">
    <text evidence="3">The sequence shown here is derived from an EMBL/GenBank/DDBJ whole genome shotgun (WGS) entry which is preliminary data.</text>
</comment>
<organism evidence="3 4">
    <name type="scientific">Halonatronomonas betaini</name>
    <dbReference type="NCBI Taxonomy" id="2778430"/>
    <lineage>
        <taxon>Bacteria</taxon>
        <taxon>Bacillati</taxon>
        <taxon>Bacillota</taxon>
        <taxon>Clostridia</taxon>
        <taxon>Halanaerobiales</taxon>
        <taxon>Halarsenatibacteraceae</taxon>
        <taxon>Halonatronomonas</taxon>
    </lineage>
</organism>
<dbReference type="InterPro" id="IPR011146">
    <property type="entry name" value="HIT-like"/>
</dbReference>
<proteinExistence type="predicted"/>
<dbReference type="SUPFAM" id="SSF54197">
    <property type="entry name" value="HIT-like"/>
    <property type="match status" value="1"/>
</dbReference>
<evidence type="ECO:0000259" key="2">
    <source>
        <dbReference type="PROSITE" id="PS51084"/>
    </source>
</evidence>
<dbReference type="Proteomes" id="UP000621436">
    <property type="component" value="Unassembled WGS sequence"/>
</dbReference>
<name>A0A931AST9_9FIRM</name>
<evidence type="ECO:0000313" key="3">
    <source>
        <dbReference type="EMBL" id="MBF8435830.1"/>
    </source>
</evidence>
<protein>
    <submittedName>
        <fullName evidence="3">HIT family protein</fullName>
    </submittedName>
</protein>
<dbReference type="PANTHER" id="PTHR42997">
    <property type="entry name" value="HIT FAMILY HYDROLASE"/>
    <property type="match status" value="1"/>
</dbReference>
<dbReference type="EMBL" id="JADPIE010000001">
    <property type="protein sequence ID" value="MBF8435830.1"/>
    <property type="molecule type" value="Genomic_DNA"/>
</dbReference>
<dbReference type="PANTHER" id="PTHR42997:SF1">
    <property type="entry name" value="AP-4-A PHOSPHORYLASE"/>
    <property type="match status" value="1"/>
</dbReference>
<dbReference type="PROSITE" id="PS00892">
    <property type="entry name" value="HIT_1"/>
    <property type="match status" value="1"/>
</dbReference>